<reference evidence="2" key="1">
    <citation type="journal article" date="2013" name="Genome Biol. Evol.">
        <title>The genome sequence of Streptomyces lividans 66 reveals a novel tRNA-dependent peptide biosynthetic system within a metal-related genomic island.</title>
        <authorList>
            <person name="Cruz-Morales P."/>
            <person name="Vijgenboom E."/>
            <person name="Iruegas-Bocardo F."/>
            <person name="Girard G."/>
            <person name="Yanez-Guerra L.A."/>
            <person name="Ramos-Aboites H.E."/>
            <person name="Pernodet J.L."/>
            <person name="Anne J."/>
            <person name="van Wezel G.P."/>
            <person name="Barona-Gomez F."/>
        </authorList>
    </citation>
    <scope>NUCLEOTIDE SEQUENCE [LARGE SCALE GENOMIC DNA]</scope>
    <source>
        <strain evidence="2">1326</strain>
    </source>
</reference>
<dbReference type="AlphaFoldDB" id="A0A7U9DXK4"/>
<evidence type="ECO:0000313" key="1">
    <source>
        <dbReference type="EMBL" id="EOY52006.1"/>
    </source>
</evidence>
<evidence type="ECO:0000313" key="2">
    <source>
        <dbReference type="Proteomes" id="UP000014062"/>
    </source>
</evidence>
<dbReference type="Proteomes" id="UP000014062">
    <property type="component" value="Chromosome"/>
</dbReference>
<sequence length="40" mass="4257">MIVTGPRAFVLLVGALPYDSHVSYVTASTYCADTRIPLAS</sequence>
<accession>A0A7U9DXK4</accession>
<proteinExistence type="predicted"/>
<gene>
    <name evidence="1" type="ORF">SLI_7302</name>
</gene>
<organism evidence="1 2">
    <name type="scientific">Streptomyces lividans 1326</name>
    <dbReference type="NCBI Taxonomy" id="1200984"/>
    <lineage>
        <taxon>Bacteria</taxon>
        <taxon>Bacillati</taxon>
        <taxon>Actinomycetota</taxon>
        <taxon>Actinomycetes</taxon>
        <taxon>Kitasatosporales</taxon>
        <taxon>Streptomycetaceae</taxon>
        <taxon>Streptomyces</taxon>
    </lineage>
</organism>
<name>A0A7U9DXK4_STRLI</name>
<dbReference type="EMBL" id="CM001889">
    <property type="protein sequence ID" value="EOY52006.1"/>
    <property type="molecule type" value="Genomic_DNA"/>
</dbReference>
<protein>
    <submittedName>
        <fullName evidence="1">Uncharacterized protein</fullName>
    </submittedName>
</protein>